<dbReference type="PRINTS" id="PR00080">
    <property type="entry name" value="SDRFAMILY"/>
</dbReference>
<dbReference type="Gene3D" id="3.40.50.720">
    <property type="entry name" value="NAD(P)-binding Rossmann-like Domain"/>
    <property type="match status" value="1"/>
</dbReference>
<dbReference type="InterPro" id="IPR036291">
    <property type="entry name" value="NAD(P)-bd_dom_sf"/>
</dbReference>
<proteinExistence type="inferred from homology"/>
<name>A0AAJ5WH72_9PSED</name>
<sequence>MNFDEENYMNNYNGRVVIITGAGSGMGRAMVEEFASRQASVVALDINLKAAEESVSKISNTERGFAYRVDVSDPVSVQEAVEAVIAKWGRIDLLCNNAGILDGHATAHEVSIEEWNKVIAVNLTGPFLMARAVIPQMLKQKKGAIINTSSTSGFSAAGGGTAYTASKHGVIGLTRQLTFEYGASGIRVNTICPGATATPLAMADPVTAHSPDMLAALEKFPARRWCQPGEIAKLAAFLGGDEADFVHGSEYVMDGGWLAAARDPF</sequence>
<dbReference type="FunFam" id="3.40.50.720:FF:000084">
    <property type="entry name" value="Short-chain dehydrogenase reductase"/>
    <property type="match status" value="1"/>
</dbReference>
<dbReference type="AlphaFoldDB" id="A0AAJ5WH72"/>
<dbReference type="InterPro" id="IPR002347">
    <property type="entry name" value="SDR_fam"/>
</dbReference>
<reference evidence="2" key="1">
    <citation type="submission" date="2023-03" db="EMBL/GenBank/DDBJ databases">
        <title>Andean soil-derived lignocellulolytic bacterial consortium as a source of novel taxa and putative plastic-active enzymes.</title>
        <authorList>
            <person name="Diaz-Garcia L."/>
            <person name="Chuvochina M."/>
            <person name="Feuerriegel G."/>
            <person name="Bunk B."/>
            <person name="Sproer C."/>
            <person name="Streit W.R."/>
            <person name="Rodriguez L.M."/>
            <person name="Overmann J."/>
            <person name="Jimenez D.J."/>
        </authorList>
    </citation>
    <scope>NUCLEOTIDE SEQUENCE</scope>
    <source>
        <strain evidence="2">MAG 876</strain>
    </source>
</reference>
<dbReference type="PRINTS" id="PR00081">
    <property type="entry name" value="GDHRDH"/>
</dbReference>
<dbReference type="SUPFAM" id="SSF51735">
    <property type="entry name" value="NAD(P)-binding Rossmann-fold domains"/>
    <property type="match status" value="1"/>
</dbReference>
<dbReference type="Pfam" id="PF13561">
    <property type="entry name" value="adh_short_C2"/>
    <property type="match status" value="1"/>
</dbReference>
<dbReference type="NCBIfam" id="NF005559">
    <property type="entry name" value="PRK07231.1"/>
    <property type="match status" value="1"/>
</dbReference>
<accession>A0AAJ5WH72</accession>
<evidence type="ECO:0000256" key="1">
    <source>
        <dbReference type="ARBA" id="ARBA00006484"/>
    </source>
</evidence>
<dbReference type="CDD" id="cd05233">
    <property type="entry name" value="SDR_c"/>
    <property type="match status" value="1"/>
</dbReference>
<evidence type="ECO:0000313" key="3">
    <source>
        <dbReference type="Proteomes" id="UP001216329"/>
    </source>
</evidence>
<organism evidence="2 3">
    <name type="scientific">Candidatus Pseudomonas phytovorans</name>
    <dbReference type="NCBI Taxonomy" id="3121377"/>
    <lineage>
        <taxon>Bacteria</taxon>
        <taxon>Pseudomonadati</taxon>
        <taxon>Pseudomonadota</taxon>
        <taxon>Gammaproteobacteria</taxon>
        <taxon>Pseudomonadales</taxon>
        <taxon>Pseudomonadaceae</taxon>
        <taxon>Pseudomonas</taxon>
    </lineage>
</organism>
<comment type="similarity">
    <text evidence="1">Belongs to the short-chain dehydrogenases/reductases (SDR) family.</text>
</comment>
<dbReference type="PANTHER" id="PTHR42760">
    <property type="entry name" value="SHORT-CHAIN DEHYDROGENASES/REDUCTASES FAMILY MEMBER"/>
    <property type="match status" value="1"/>
</dbReference>
<dbReference type="GO" id="GO:0016616">
    <property type="term" value="F:oxidoreductase activity, acting on the CH-OH group of donors, NAD or NADP as acceptor"/>
    <property type="evidence" value="ECO:0007669"/>
    <property type="project" value="TreeGrafter"/>
</dbReference>
<protein>
    <submittedName>
        <fullName evidence="2">SDR family NAD(P)-dependent oxidoreductase</fullName>
    </submittedName>
</protein>
<dbReference type="EMBL" id="CP119325">
    <property type="protein sequence ID" value="WEK29623.1"/>
    <property type="molecule type" value="Genomic_DNA"/>
</dbReference>
<dbReference type="Proteomes" id="UP001216329">
    <property type="component" value="Chromosome"/>
</dbReference>
<evidence type="ECO:0000313" key="2">
    <source>
        <dbReference type="EMBL" id="WEK29623.1"/>
    </source>
</evidence>
<gene>
    <name evidence="2" type="ORF">P0Y58_22430</name>
</gene>